<dbReference type="PANTHER" id="PTHR43477:SF1">
    <property type="entry name" value="DIHYDROANTICAPSIN 7-DEHYDROGENASE"/>
    <property type="match status" value="1"/>
</dbReference>
<dbReference type="FunFam" id="3.40.50.720:FF:000084">
    <property type="entry name" value="Short-chain dehydrogenase reductase"/>
    <property type="match status" value="1"/>
</dbReference>
<protein>
    <submittedName>
        <fullName evidence="3">3-oxoacyl-ACP reductase</fullName>
    </submittedName>
</protein>
<sequence length="259" mass="27000">MDYATMFDLTGRKALVVGGAGGIGHAVVGGLAAHGAEVVVADVNADSASRVADEVTADGGQARAYELNVLDPQSISRAVTDLDPVEVLVLTAAVNVRKRMLDYTSEDFDKVIGLNLKSSFEMIKAFGRGMAERGSGSIIAFTSIRSITVEPGQSAYAATKAALLQVVRTAAAELGPQGVRVNAVAPGVVETPLTQPILDNQEWADAYAQKSALGRWSKPEELAGAVVYLASDAASYVTGTQIFVDGGWTAIDGRYEPPA</sequence>
<evidence type="ECO:0000313" key="4">
    <source>
        <dbReference type="Proteomes" id="UP000037397"/>
    </source>
</evidence>
<dbReference type="EMBL" id="LAIR01000002">
    <property type="protein sequence ID" value="KNX35986.1"/>
    <property type="molecule type" value="Genomic_DNA"/>
</dbReference>
<accession>A0A0L6CDP8</accession>
<keyword evidence="4" id="KW-1185">Reference proteome</keyword>
<dbReference type="PRINTS" id="PR00081">
    <property type="entry name" value="GDHRDH"/>
</dbReference>
<reference evidence="4" key="1">
    <citation type="submission" date="2015-03" db="EMBL/GenBank/DDBJ databases">
        <title>Luteipulveratus halotolerans sp. nov., a novel actinobacterium (Dermacoccaceae) from Sarawak, Malaysia.</title>
        <authorList>
            <person name="Juboi H."/>
            <person name="Basik A."/>
            <person name="Shamsul S.S."/>
            <person name="Arnold P."/>
            <person name="Schmitt E.K."/>
            <person name="Sanglier J.-J."/>
            <person name="Yeo T."/>
        </authorList>
    </citation>
    <scope>NUCLEOTIDE SEQUENCE [LARGE SCALE GENOMIC DNA]</scope>
    <source>
        <strain evidence="4">C296001</strain>
    </source>
</reference>
<dbReference type="InterPro" id="IPR002347">
    <property type="entry name" value="SDR_fam"/>
</dbReference>
<dbReference type="Pfam" id="PF13561">
    <property type="entry name" value="adh_short_C2"/>
    <property type="match status" value="1"/>
</dbReference>
<dbReference type="Proteomes" id="UP000037397">
    <property type="component" value="Unassembled WGS sequence"/>
</dbReference>
<evidence type="ECO:0000313" key="3">
    <source>
        <dbReference type="EMBL" id="KNX35986.1"/>
    </source>
</evidence>
<dbReference type="InterPro" id="IPR051122">
    <property type="entry name" value="SDR_DHRS6-like"/>
</dbReference>
<dbReference type="Gene3D" id="3.40.50.720">
    <property type="entry name" value="NAD(P)-binding Rossmann-like Domain"/>
    <property type="match status" value="1"/>
</dbReference>
<dbReference type="SUPFAM" id="SSF51735">
    <property type="entry name" value="NAD(P)-binding Rossmann-fold domains"/>
    <property type="match status" value="1"/>
</dbReference>
<dbReference type="OrthoDB" id="286404at2"/>
<dbReference type="RefSeq" id="WP_050668182.1">
    <property type="nucleotide sequence ID" value="NZ_LAIR01000002.1"/>
</dbReference>
<proteinExistence type="inferred from homology"/>
<dbReference type="InterPro" id="IPR020904">
    <property type="entry name" value="Sc_DH/Rdtase_CS"/>
</dbReference>
<dbReference type="PROSITE" id="PS00061">
    <property type="entry name" value="ADH_SHORT"/>
    <property type="match status" value="1"/>
</dbReference>
<evidence type="ECO:0000256" key="1">
    <source>
        <dbReference type="ARBA" id="ARBA00006484"/>
    </source>
</evidence>
<dbReference type="InterPro" id="IPR036291">
    <property type="entry name" value="NAD(P)-bd_dom_sf"/>
</dbReference>
<comment type="similarity">
    <text evidence="1">Belongs to the short-chain dehydrogenases/reductases (SDR) family.</text>
</comment>
<gene>
    <name evidence="3" type="ORF">VV01_00540</name>
</gene>
<dbReference type="GO" id="GO:0016491">
    <property type="term" value="F:oxidoreductase activity"/>
    <property type="evidence" value="ECO:0007669"/>
    <property type="project" value="UniProtKB-KW"/>
</dbReference>
<comment type="caution">
    <text evidence="3">The sequence shown here is derived from an EMBL/GenBank/DDBJ whole genome shotgun (WGS) entry which is preliminary data.</text>
</comment>
<evidence type="ECO:0000256" key="2">
    <source>
        <dbReference type="ARBA" id="ARBA00023002"/>
    </source>
</evidence>
<name>A0A0L6CDP8_9MICO</name>
<organism evidence="3 4">
    <name type="scientific">Luteipulveratus halotolerans</name>
    <dbReference type="NCBI Taxonomy" id="1631356"/>
    <lineage>
        <taxon>Bacteria</taxon>
        <taxon>Bacillati</taxon>
        <taxon>Actinomycetota</taxon>
        <taxon>Actinomycetes</taxon>
        <taxon>Micrococcales</taxon>
        <taxon>Dermacoccaceae</taxon>
        <taxon>Luteipulveratus</taxon>
    </lineage>
</organism>
<keyword evidence="2" id="KW-0560">Oxidoreductase</keyword>
<dbReference type="PANTHER" id="PTHR43477">
    <property type="entry name" value="DIHYDROANTICAPSIN 7-DEHYDROGENASE"/>
    <property type="match status" value="1"/>
</dbReference>
<dbReference type="STRING" id="1631356.VV01_00540"/>
<dbReference type="AlphaFoldDB" id="A0A0L6CDP8"/>